<dbReference type="SUPFAM" id="SSF89550">
    <property type="entry name" value="PHP domain-like"/>
    <property type="match status" value="1"/>
</dbReference>
<dbReference type="NCBIfam" id="NF038032">
    <property type="entry name" value="CehA_McbA_metalo"/>
    <property type="match status" value="1"/>
</dbReference>
<dbReference type="EMBL" id="SJPN01000005">
    <property type="protein sequence ID" value="TWU00854.1"/>
    <property type="molecule type" value="Genomic_DNA"/>
</dbReference>
<sequence length="849" mass="92769" precursor="true">MKLPYRLRIPTLLFSGLLFASVLASPVVTSPTIAAEVSEITPDSHPHLGGKEVDWIYGDYTMHNDLISLTIAAPLSTRDANLTVRDIGASILDLTLNDPSNDQLSAFIPTAGRYYFHDPALVESGSDDNGAYWRCRSSSSATNDGTTATVTYRLGNSDAFVTTTVSLVGEKAPSLTAYDGIRADKTFQLTSLDGLAVCRDTFFRQTIGIAANGTDPDAQNKKALTWKNGRPSLLNYDTSQVTKSDGELSWSVRIYPATSTLDLQNVIAAGDENLPMQTFRVVPNLDAFDGENVMRAELSIKPISTVPSNKTPPFIQTDDHGVAHTRLMPGQYQVTMSAIGFAPTQQTITVGVDPKTHTIAATGFSGFIAKINDGNGRPIPAKATIYALSGDAPDFGPDSTRTFVKNCVYSVHGHMRCPLPPGKYEVYFSHGPEFDRVIQTIQISAEQTQSVNVQLKRVVDTTGWVSTELHSHSSPSGDNVSDQYGRVENLLCEHLEFAPCTEHNRISSYQPHLQQMQLSALMATCSGMELTGRLLPVNHQNAFPLHHHPHTQNGGGPRVDDNPVVQIERLAMWDRGSEKLIQTNHPNLHQIYGDLDVDGKPDGGFRGMLQWMDVIEVHPLQTVFENIPDSPPDVREMRIPLFQWLQLLNQGIRIPGVVNTDAHYNHHGSGSLRNWFASSTDDPAEISTAEMIRQAEAGHIIMSTGPFLSVTATSASSKSPAIPGDNLLANDGKVTLSVKVQCPNWLDVNRVQILVNGRRVPEHNRTRKTHGNEFGKLDDVTKFDSTFEIQLDHDAHLIVATIGEGMSMEKVMGTQNPPIAVSNPIYIDIDDNGFQPNGDGLGLPLPGEH</sequence>
<reference evidence="2 3" key="1">
    <citation type="submission" date="2019-02" db="EMBL/GenBank/DDBJ databases">
        <title>Deep-cultivation of Planctomycetes and their phenomic and genomic characterization uncovers novel biology.</title>
        <authorList>
            <person name="Wiegand S."/>
            <person name="Jogler M."/>
            <person name="Boedeker C."/>
            <person name="Pinto D."/>
            <person name="Vollmers J."/>
            <person name="Rivas-Marin E."/>
            <person name="Kohn T."/>
            <person name="Peeters S.H."/>
            <person name="Heuer A."/>
            <person name="Rast P."/>
            <person name="Oberbeckmann S."/>
            <person name="Bunk B."/>
            <person name="Jeske O."/>
            <person name="Meyerdierks A."/>
            <person name="Storesund J.E."/>
            <person name="Kallscheuer N."/>
            <person name="Luecker S."/>
            <person name="Lage O.M."/>
            <person name="Pohl T."/>
            <person name="Merkel B.J."/>
            <person name="Hornburger P."/>
            <person name="Mueller R.-W."/>
            <person name="Bruemmer F."/>
            <person name="Labrenz M."/>
            <person name="Spormann A.M."/>
            <person name="Op Den Camp H."/>
            <person name="Overmann J."/>
            <person name="Amann R."/>
            <person name="Jetten M.S.M."/>
            <person name="Mascher T."/>
            <person name="Medema M.H."/>
            <person name="Devos D.P."/>
            <person name="Kaster A.-K."/>
            <person name="Ovreas L."/>
            <person name="Rohde M."/>
            <person name="Galperin M.Y."/>
            <person name="Jogler C."/>
        </authorList>
    </citation>
    <scope>NUCLEOTIDE SEQUENCE [LARGE SCALE GENOMIC DNA]</scope>
    <source>
        <strain evidence="2 3">Pla52n</strain>
    </source>
</reference>
<feature type="chain" id="PRO_5022727112" description="Carboxypeptidase regulatory-like domain-containing protein" evidence="1">
    <location>
        <begin position="25"/>
        <end position="849"/>
    </location>
</feature>
<dbReference type="Gene3D" id="2.60.40.1120">
    <property type="entry name" value="Carboxypeptidase-like, regulatory domain"/>
    <property type="match status" value="1"/>
</dbReference>
<dbReference type="Proteomes" id="UP000320176">
    <property type="component" value="Unassembled WGS sequence"/>
</dbReference>
<comment type="caution">
    <text evidence="2">The sequence shown here is derived from an EMBL/GenBank/DDBJ whole genome shotgun (WGS) entry which is preliminary data.</text>
</comment>
<evidence type="ECO:0000256" key="1">
    <source>
        <dbReference type="SAM" id="SignalP"/>
    </source>
</evidence>
<dbReference type="AlphaFoldDB" id="A0A5C6ARR0"/>
<keyword evidence="1" id="KW-0732">Signal</keyword>
<dbReference type="Gene3D" id="3.20.20.140">
    <property type="entry name" value="Metal-dependent hydrolases"/>
    <property type="match status" value="1"/>
</dbReference>
<evidence type="ECO:0000313" key="2">
    <source>
        <dbReference type="EMBL" id="TWU00854.1"/>
    </source>
</evidence>
<protein>
    <recommendedName>
        <fullName evidence="4">Carboxypeptidase regulatory-like domain-containing protein</fullName>
    </recommendedName>
</protein>
<organism evidence="2 3">
    <name type="scientific">Stieleria varia</name>
    <dbReference type="NCBI Taxonomy" id="2528005"/>
    <lineage>
        <taxon>Bacteria</taxon>
        <taxon>Pseudomonadati</taxon>
        <taxon>Planctomycetota</taxon>
        <taxon>Planctomycetia</taxon>
        <taxon>Pirellulales</taxon>
        <taxon>Pirellulaceae</taxon>
        <taxon>Stieleria</taxon>
    </lineage>
</organism>
<keyword evidence="3" id="KW-1185">Reference proteome</keyword>
<name>A0A5C6ARR0_9BACT</name>
<gene>
    <name evidence="2" type="ORF">Pla52n_42230</name>
</gene>
<accession>A0A5C6ARR0</accession>
<feature type="signal peptide" evidence="1">
    <location>
        <begin position="1"/>
        <end position="24"/>
    </location>
</feature>
<proteinExistence type="predicted"/>
<dbReference type="OrthoDB" id="223284at2"/>
<dbReference type="InterPro" id="IPR016195">
    <property type="entry name" value="Pol/histidinol_Pase-like"/>
</dbReference>
<dbReference type="RefSeq" id="WP_146521404.1">
    <property type="nucleotide sequence ID" value="NZ_CP151726.1"/>
</dbReference>
<evidence type="ECO:0000313" key="3">
    <source>
        <dbReference type="Proteomes" id="UP000320176"/>
    </source>
</evidence>
<dbReference type="InterPro" id="IPR008969">
    <property type="entry name" value="CarboxyPept-like_regulatory"/>
</dbReference>
<dbReference type="SUPFAM" id="SSF49464">
    <property type="entry name" value="Carboxypeptidase regulatory domain-like"/>
    <property type="match status" value="1"/>
</dbReference>
<evidence type="ECO:0008006" key="4">
    <source>
        <dbReference type="Google" id="ProtNLM"/>
    </source>
</evidence>